<dbReference type="GO" id="GO:0005524">
    <property type="term" value="F:ATP binding"/>
    <property type="evidence" value="ECO:0007669"/>
    <property type="project" value="InterPro"/>
</dbReference>
<name>A0A9D0YNX4_AQUAO</name>
<organism evidence="2 3">
    <name type="scientific">Aquifex aeolicus</name>
    <dbReference type="NCBI Taxonomy" id="63363"/>
    <lineage>
        <taxon>Bacteria</taxon>
        <taxon>Pseudomonadati</taxon>
        <taxon>Aquificota</taxon>
        <taxon>Aquificia</taxon>
        <taxon>Aquificales</taxon>
        <taxon>Aquificaceae</taxon>
        <taxon>Aquifex</taxon>
    </lineage>
</organism>
<dbReference type="CDD" id="cd06571">
    <property type="entry name" value="Bac_DnaA_C"/>
    <property type="match status" value="1"/>
</dbReference>
<feature type="non-terminal residue" evidence="2">
    <location>
        <position position="1"/>
    </location>
</feature>
<dbReference type="Gene3D" id="1.10.1750.10">
    <property type="match status" value="1"/>
</dbReference>
<sequence>KNKILKKTRHRKISLVRQIAIYLTRQVCRLPLAKVGEMFGVSDHTSVLYAIRKIEKLKKENPQLGEEIEFLKTKLLEG</sequence>
<dbReference type="GO" id="GO:0006270">
    <property type="term" value="P:DNA replication initiation"/>
    <property type="evidence" value="ECO:0007669"/>
    <property type="project" value="InterPro"/>
</dbReference>
<dbReference type="GO" id="GO:0006275">
    <property type="term" value="P:regulation of DNA replication"/>
    <property type="evidence" value="ECO:0007669"/>
    <property type="project" value="InterPro"/>
</dbReference>
<dbReference type="SMART" id="SM00760">
    <property type="entry name" value="Bac_DnaA_C"/>
    <property type="match status" value="1"/>
</dbReference>
<dbReference type="InterPro" id="IPR013159">
    <property type="entry name" value="DnaA_C"/>
</dbReference>
<dbReference type="EMBL" id="DQVE01000040">
    <property type="protein sequence ID" value="HIP98445.1"/>
    <property type="molecule type" value="Genomic_DNA"/>
</dbReference>
<dbReference type="PANTHER" id="PTHR30050">
    <property type="entry name" value="CHROMOSOMAL REPLICATION INITIATOR PROTEIN DNAA"/>
    <property type="match status" value="1"/>
</dbReference>
<evidence type="ECO:0000313" key="2">
    <source>
        <dbReference type="EMBL" id="HIP98445.1"/>
    </source>
</evidence>
<dbReference type="Pfam" id="PF08299">
    <property type="entry name" value="Bac_DnaA_C"/>
    <property type="match status" value="1"/>
</dbReference>
<dbReference type="GO" id="GO:0003688">
    <property type="term" value="F:DNA replication origin binding"/>
    <property type="evidence" value="ECO:0007669"/>
    <property type="project" value="TreeGrafter"/>
</dbReference>
<dbReference type="AlphaFoldDB" id="A0A9D0YNX4"/>
<proteinExistence type="predicted"/>
<gene>
    <name evidence="2" type="ORF">EYH37_03675</name>
</gene>
<reference evidence="2" key="1">
    <citation type="journal article" date="2020" name="ISME J.">
        <title>Gammaproteobacteria mediating utilization of methyl-, sulfur- and petroleum organic compounds in deep ocean hydrothermal plumes.</title>
        <authorList>
            <person name="Zhou Z."/>
            <person name="Liu Y."/>
            <person name="Pan J."/>
            <person name="Cron B.R."/>
            <person name="Toner B.M."/>
            <person name="Anantharaman K."/>
            <person name="Breier J.A."/>
            <person name="Dick G.J."/>
            <person name="Li M."/>
        </authorList>
    </citation>
    <scope>NUCLEOTIDE SEQUENCE</scope>
    <source>
        <strain evidence="2">SZUA-1501</strain>
    </source>
</reference>
<accession>A0A9D0YNX4</accession>
<protein>
    <submittedName>
        <fullName evidence="2">Chromosomal replication initiator protein DnaA</fullName>
    </submittedName>
</protein>
<dbReference type="Proteomes" id="UP000606463">
    <property type="component" value="Unassembled WGS sequence"/>
</dbReference>
<comment type="caution">
    <text evidence="2">The sequence shown here is derived from an EMBL/GenBank/DDBJ whole genome shotgun (WGS) entry which is preliminary data.</text>
</comment>
<evidence type="ECO:0000259" key="1">
    <source>
        <dbReference type="SMART" id="SM00760"/>
    </source>
</evidence>
<dbReference type="GO" id="GO:0005886">
    <property type="term" value="C:plasma membrane"/>
    <property type="evidence" value="ECO:0007669"/>
    <property type="project" value="TreeGrafter"/>
</dbReference>
<feature type="domain" description="Chromosomal replication initiator DnaA C-terminal" evidence="1">
    <location>
        <begin position="3"/>
        <end position="54"/>
    </location>
</feature>
<evidence type="ECO:0000313" key="3">
    <source>
        <dbReference type="Proteomes" id="UP000606463"/>
    </source>
</evidence>
<dbReference type="PANTHER" id="PTHR30050:SF2">
    <property type="entry name" value="CHROMOSOMAL REPLICATION INITIATOR PROTEIN DNAA"/>
    <property type="match status" value="1"/>
</dbReference>
<dbReference type="SUPFAM" id="SSF48295">
    <property type="entry name" value="TrpR-like"/>
    <property type="match status" value="1"/>
</dbReference>
<dbReference type="InterPro" id="IPR010921">
    <property type="entry name" value="Trp_repressor/repl_initiator"/>
</dbReference>